<reference evidence="1 2" key="1">
    <citation type="submission" date="2017-11" db="EMBL/GenBank/DDBJ databases">
        <title>Bacterial isolate from king chilli rhizosphere.</title>
        <authorList>
            <person name="Takhelmayum P."/>
            <person name="Sarangthem I."/>
        </authorList>
    </citation>
    <scope>NUCLEOTIDE SEQUENCE [LARGE SCALE GENOMIC DNA]</scope>
    <source>
        <strain evidence="2">t26</strain>
    </source>
</reference>
<organism evidence="1 2">
    <name type="scientific">Lysinibacillus xylanilyticus</name>
    <dbReference type="NCBI Taxonomy" id="582475"/>
    <lineage>
        <taxon>Bacteria</taxon>
        <taxon>Bacillati</taxon>
        <taxon>Bacillota</taxon>
        <taxon>Bacilli</taxon>
        <taxon>Bacillales</taxon>
        <taxon>Bacillaceae</taxon>
        <taxon>Lysinibacillus</taxon>
    </lineage>
</organism>
<accession>A0A2M9QBW3</accession>
<comment type="caution">
    <text evidence="1">The sequence shown here is derived from an EMBL/GenBank/DDBJ whole genome shotgun (WGS) entry which is preliminary data.</text>
</comment>
<name>A0A2M9QBW3_9BACI</name>
<gene>
    <name evidence="1" type="ORF">CWD94_00400</name>
</gene>
<sequence length="201" mass="20971">MNNYGCNNELSTLKECDKLGKFTAIDAKCLNTSNPNNGSIIPFASVDQSIIEDILLDKFGSALGFGSQLLLPIIDNTINITDNLSEAFTVPQEGTITAISASLNVSSLFSNFTGTVTIRAQVFHAPEGSNIFTGTSTSVDLAPSLTGPLTTNQLIFASANTPPVPVTAGDQLLMVFYISSKIITGSFAVISGTASAGINIV</sequence>
<evidence type="ECO:0000313" key="1">
    <source>
        <dbReference type="EMBL" id="PJO45552.1"/>
    </source>
</evidence>
<dbReference type="RefSeq" id="WP_100541777.1">
    <property type="nucleotide sequence ID" value="NZ_CP158849.1"/>
</dbReference>
<dbReference type="EMBL" id="PHQY01000002">
    <property type="protein sequence ID" value="PJO45552.1"/>
    <property type="molecule type" value="Genomic_DNA"/>
</dbReference>
<evidence type="ECO:0000313" key="2">
    <source>
        <dbReference type="Proteomes" id="UP000232101"/>
    </source>
</evidence>
<protein>
    <recommendedName>
        <fullName evidence="3">BclB domain-containing protein</fullName>
    </recommendedName>
</protein>
<dbReference type="AlphaFoldDB" id="A0A2M9QBW3"/>
<evidence type="ECO:0008006" key="3">
    <source>
        <dbReference type="Google" id="ProtNLM"/>
    </source>
</evidence>
<dbReference type="Proteomes" id="UP000232101">
    <property type="component" value="Unassembled WGS sequence"/>
</dbReference>
<proteinExistence type="predicted"/>